<gene>
    <name evidence="3" type="ORF">LUZ63_008244</name>
</gene>
<dbReference type="PANTHER" id="PTHR23024">
    <property type="entry name" value="ARYLACETAMIDE DEACETYLASE"/>
    <property type="match status" value="1"/>
</dbReference>
<dbReference type="InterPro" id="IPR029058">
    <property type="entry name" value="AB_hydrolase_fold"/>
</dbReference>
<dbReference type="EMBL" id="JAMQYH010000002">
    <property type="protein sequence ID" value="KAJ1699732.1"/>
    <property type="molecule type" value="Genomic_DNA"/>
</dbReference>
<dbReference type="PANTHER" id="PTHR23024:SF577">
    <property type="entry name" value="CARBOXYLESTERASE 2-RELATED"/>
    <property type="match status" value="1"/>
</dbReference>
<keyword evidence="4" id="KW-1185">Reference proteome</keyword>
<comment type="caution">
    <text evidence="3">The sequence shown here is derived from an EMBL/GenBank/DDBJ whole genome shotgun (WGS) entry which is preliminary data.</text>
</comment>
<evidence type="ECO:0000313" key="4">
    <source>
        <dbReference type="Proteomes" id="UP001151287"/>
    </source>
</evidence>
<evidence type="ECO:0000259" key="2">
    <source>
        <dbReference type="Pfam" id="PF07859"/>
    </source>
</evidence>
<name>A0A9Q0HV57_9POAL</name>
<dbReference type="Gene3D" id="3.40.50.1820">
    <property type="entry name" value="alpha/beta hydrolase"/>
    <property type="match status" value="1"/>
</dbReference>
<proteinExistence type="predicted"/>
<evidence type="ECO:0000256" key="1">
    <source>
        <dbReference type="PROSITE-ProRule" id="PRU10038"/>
    </source>
</evidence>
<dbReference type="InterPro" id="IPR033140">
    <property type="entry name" value="Lipase_GDXG_put_SER_AS"/>
</dbReference>
<dbReference type="GO" id="GO:0016787">
    <property type="term" value="F:hydrolase activity"/>
    <property type="evidence" value="ECO:0007669"/>
    <property type="project" value="InterPro"/>
</dbReference>
<dbReference type="InterPro" id="IPR050466">
    <property type="entry name" value="Carboxylest/Gibb_receptor"/>
</dbReference>
<reference evidence="3" key="1">
    <citation type="journal article" date="2022" name="Cell">
        <title>Repeat-based holocentromeres influence genome architecture and karyotype evolution.</title>
        <authorList>
            <person name="Hofstatter P.G."/>
            <person name="Thangavel G."/>
            <person name="Lux T."/>
            <person name="Neumann P."/>
            <person name="Vondrak T."/>
            <person name="Novak P."/>
            <person name="Zhang M."/>
            <person name="Costa L."/>
            <person name="Castellani M."/>
            <person name="Scott A."/>
            <person name="Toegelov H."/>
            <person name="Fuchs J."/>
            <person name="Mata-Sucre Y."/>
            <person name="Dias Y."/>
            <person name="Vanzela A.L.L."/>
            <person name="Huettel B."/>
            <person name="Almeida C.C.S."/>
            <person name="Simkova H."/>
            <person name="Souza G."/>
            <person name="Pedrosa-Harand A."/>
            <person name="Macas J."/>
            <person name="Mayer K.F.X."/>
            <person name="Houben A."/>
            <person name="Marques A."/>
        </authorList>
    </citation>
    <scope>NUCLEOTIDE SEQUENCE</scope>
    <source>
        <strain evidence="3">RhyBre1mFocal</strain>
    </source>
</reference>
<feature type="active site" evidence="1">
    <location>
        <position position="230"/>
    </location>
</feature>
<dbReference type="AlphaFoldDB" id="A0A9Q0HV57"/>
<dbReference type="PROSITE" id="PS01174">
    <property type="entry name" value="LIPASE_GDXG_SER"/>
    <property type="match status" value="1"/>
</dbReference>
<dbReference type="Pfam" id="PF07859">
    <property type="entry name" value="Abhydrolase_3"/>
    <property type="match status" value="1"/>
</dbReference>
<feature type="domain" description="Alpha/beta hydrolase fold-3" evidence="2">
    <location>
        <begin position="143"/>
        <end position="362"/>
    </location>
</feature>
<organism evidence="3 4">
    <name type="scientific">Rhynchospora breviuscula</name>
    <dbReference type="NCBI Taxonomy" id="2022672"/>
    <lineage>
        <taxon>Eukaryota</taxon>
        <taxon>Viridiplantae</taxon>
        <taxon>Streptophyta</taxon>
        <taxon>Embryophyta</taxon>
        <taxon>Tracheophyta</taxon>
        <taxon>Spermatophyta</taxon>
        <taxon>Magnoliopsida</taxon>
        <taxon>Liliopsida</taxon>
        <taxon>Poales</taxon>
        <taxon>Cyperaceae</taxon>
        <taxon>Cyperoideae</taxon>
        <taxon>Rhynchosporeae</taxon>
        <taxon>Rhynchospora</taxon>
    </lineage>
</organism>
<dbReference type="Proteomes" id="UP001151287">
    <property type="component" value="Unassembled WGS sequence"/>
</dbReference>
<sequence length="385" mass="43130">MGASSKPGANSVCASPIIKRYLPIVLLCTLVYVVAKEWIGSWPRNPVFVPRIPSASDQNHTPVDSSSKLDSELEYDFPPFVRLYKSGRVERLFGTIVVPSSAIPIPGVVSKDVIINEKTGLAVRLYMPDFTNNTASEQKLPILIYIHGGAFVIESAFSPVYHKYLKTVALKGNILIVSVDYRLAPEHPLPIAYDDSIEAVKWVVANAKSDPEKYLSEHGDLSRIFLAGDSAGGNIAHNTVMQAGKEGLDDGVRIKGLILMNPYFWGKEPVGKENRDAGLRWRMESTWGFVCAGKYEIDHPYVNPLSLQDEWRKLGCDRVLMTVSELDLFRERGVAYVDRLTKSDWAGTVEMYETMGEDHVYYLSKPDSDKSWKEMEHVISFINRP</sequence>
<evidence type="ECO:0000313" key="3">
    <source>
        <dbReference type="EMBL" id="KAJ1699732.1"/>
    </source>
</evidence>
<dbReference type="InterPro" id="IPR013094">
    <property type="entry name" value="AB_hydrolase_3"/>
</dbReference>
<dbReference type="OrthoDB" id="408631at2759"/>
<dbReference type="SUPFAM" id="SSF53474">
    <property type="entry name" value="alpha/beta-Hydrolases"/>
    <property type="match status" value="1"/>
</dbReference>
<accession>A0A9Q0HV57</accession>
<protein>
    <recommendedName>
        <fullName evidence="2">Alpha/beta hydrolase fold-3 domain-containing protein</fullName>
    </recommendedName>
</protein>